<dbReference type="Pfam" id="PF11799">
    <property type="entry name" value="IMS_C"/>
    <property type="match status" value="1"/>
</dbReference>
<keyword evidence="14" id="KW-1185">Reference proteome</keyword>
<dbReference type="OrthoDB" id="5723at2759"/>
<dbReference type="Gene3D" id="1.10.150.20">
    <property type="entry name" value="5' to 3' exonuclease, C-terminal subdomain"/>
    <property type="match status" value="1"/>
</dbReference>
<dbReference type="GO" id="GO:0007064">
    <property type="term" value="P:mitotic sister chromatid cohesion"/>
    <property type="evidence" value="ECO:0007669"/>
    <property type="project" value="UniProtKB-ARBA"/>
</dbReference>
<comment type="caution">
    <text evidence="13">The sequence shown here is derived from an EMBL/GenBank/DDBJ whole genome shotgun (WGS) entry which is preliminary data.</text>
</comment>
<dbReference type="GO" id="GO:0042276">
    <property type="term" value="P:error-prone translesion synthesis"/>
    <property type="evidence" value="ECO:0007669"/>
    <property type="project" value="TreeGrafter"/>
</dbReference>
<feature type="domain" description="UBZ3-type" evidence="12">
    <location>
        <begin position="590"/>
        <end position="641"/>
    </location>
</feature>
<dbReference type="PANTHER" id="PTHR45873">
    <property type="entry name" value="DNA POLYMERASE ETA"/>
    <property type="match status" value="1"/>
</dbReference>
<protein>
    <recommendedName>
        <fullName evidence="9">DNA polymerase eta</fullName>
    </recommendedName>
</protein>
<keyword evidence="6" id="KW-0862">Zinc</keyword>
<dbReference type="Pfam" id="PF00817">
    <property type="entry name" value="IMS"/>
    <property type="match status" value="1"/>
</dbReference>
<dbReference type="InterPro" id="IPR001126">
    <property type="entry name" value="UmuC"/>
</dbReference>
<dbReference type="GO" id="GO:0009314">
    <property type="term" value="P:response to radiation"/>
    <property type="evidence" value="ECO:0007669"/>
    <property type="project" value="TreeGrafter"/>
</dbReference>
<dbReference type="PROSITE" id="PS51907">
    <property type="entry name" value="ZF_UBZ3"/>
    <property type="match status" value="1"/>
</dbReference>
<dbReference type="InterPro" id="IPR043502">
    <property type="entry name" value="DNA/RNA_pol_sf"/>
</dbReference>
<evidence type="ECO:0000256" key="2">
    <source>
        <dbReference type="ARBA" id="ARBA00022679"/>
    </source>
</evidence>
<evidence type="ECO:0000256" key="6">
    <source>
        <dbReference type="ARBA" id="ARBA00022833"/>
    </source>
</evidence>
<dbReference type="InterPro" id="IPR017961">
    <property type="entry name" value="DNA_pol_Y-fam_little_finger"/>
</dbReference>
<feature type="compositionally biased region" description="Basic residues" evidence="10">
    <location>
        <begin position="652"/>
        <end position="668"/>
    </location>
</feature>
<evidence type="ECO:0000256" key="5">
    <source>
        <dbReference type="ARBA" id="ARBA00022771"/>
    </source>
</evidence>
<evidence type="ECO:0000313" key="14">
    <source>
        <dbReference type="Proteomes" id="UP000807342"/>
    </source>
</evidence>
<evidence type="ECO:0000256" key="3">
    <source>
        <dbReference type="ARBA" id="ARBA00022723"/>
    </source>
</evidence>
<dbReference type="InterPro" id="IPR036775">
    <property type="entry name" value="DNA_pol_Y-fam_lit_finger_sf"/>
</dbReference>
<gene>
    <name evidence="13" type="ORF">P691DRAFT_771427</name>
</gene>
<keyword evidence="4" id="KW-0227">DNA damage</keyword>
<evidence type="ECO:0000259" key="12">
    <source>
        <dbReference type="PROSITE" id="PS51907"/>
    </source>
</evidence>
<keyword evidence="3" id="KW-0479">Metal-binding</keyword>
<dbReference type="GO" id="GO:0035861">
    <property type="term" value="C:site of double-strand break"/>
    <property type="evidence" value="ECO:0007669"/>
    <property type="project" value="TreeGrafter"/>
</dbReference>
<dbReference type="FunFam" id="1.10.150.20:FF:000014">
    <property type="entry name" value="Polymerase (DNA directed), eta"/>
    <property type="match status" value="1"/>
</dbReference>
<dbReference type="Gene3D" id="3.40.1170.60">
    <property type="match status" value="1"/>
</dbReference>
<dbReference type="Gene3D" id="3.30.1490.100">
    <property type="entry name" value="DNA polymerase, Y-family, little finger domain"/>
    <property type="match status" value="1"/>
</dbReference>
<feature type="region of interest" description="Disordered" evidence="10">
    <location>
        <begin position="231"/>
        <end position="284"/>
    </location>
</feature>
<feature type="region of interest" description="Disordered" evidence="10">
    <location>
        <begin position="1"/>
        <end position="24"/>
    </location>
</feature>
<dbReference type="GO" id="GO:0005657">
    <property type="term" value="C:replication fork"/>
    <property type="evidence" value="ECO:0007669"/>
    <property type="project" value="UniProtKB-ARBA"/>
</dbReference>
<dbReference type="Gene3D" id="3.30.70.270">
    <property type="match status" value="1"/>
</dbReference>
<dbReference type="Pfam" id="PF21704">
    <property type="entry name" value="POLH-Rev1_HhH"/>
    <property type="match status" value="1"/>
</dbReference>
<feature type="compositionally biased region" description="Basic and acidic residues" evidence="10">
    <location>
        <begin position="236"/>
        <end position="264"/>
    </location>
</feature>
<feature type="compositionally biased region" description="Basic and acidic residues" evidence="10">
    <location>
        <begin position="669"/>
        <end position="680"/>
    </location>
</feature>
<dbReference type="GO" id="GO:0070987">
    <property type="term" value="P:error-free translesion synthesis"/>
    <property type="evidence" value="ECO:0007669"/>
    <property type="project" value="UniProtKB-ARBA"/>
</dbReference>
<dbReference type="PANTHER" id="PTHR45873:SF1">
    <property type="entry name" value="DNA POLYMERASE ETA"/>
    <property type="match status" value="1"/>
</dbReference>
<sequence length="680" mass="75695">MAPNSPTRLHPWKGKEKATSTSTSLDPEFVDLDPVITYRHILSNNLGVKDPLRVIALCDSDAFYAACEMVRLGVDKEEPLVVLQWDLLIAVNYPARKYGVSRLTKLKEALQKCPGLKVVHVATFKEGDSEPGYWENVDTKTHKVSLDYYRRESVKVASVFKESLPASVEIEKASIDEAFFDYTKTVKEILLQRYPYLAQVPKDVLDGIDTPLPPPPRLKWTDLGVSHAIPLTIPAPKEEGSEKGDGEYNDEKPESPEVIVEKNGEGSGAVEKGNEDPGGLNEDEEYTTTWHDIAMSIAAELMDKARAKVKEIGYTTSAGIARNKFLAKLSASYKKPNSQSILRNRAIPSYLRPLPFQKIRFLGGKLGTAIAKEYDVSTVGDLLAISLEEIQRKFGENSIWVYEVLRGIDRSEVKEKPSVNKSMLAAKNLSKPITNAAEGHHWIRVLAAELALRLNEAREANPNLWPRSLVLHARRGYEAGRSKQAPFPFVRKVSVDIIASAGDRLWRELVGSNTVMHVSTVSLAFTGIEVAEQGQKSIEGFLKPASADFSKKRPRDKERSVSIDLEAEHSGFGKSDITLGISKQNHQSSSNVPSWTCARCGKTFHLPEDLSSLDSDIQQEALSSIQLEHQDFHFAEDLSKESDDHVSSVKPTTKKVGFKSRTTKKSRKETHGLDKYFTKK</sequence>
<keyword evidence="5" id="KW-0863">Zinc-finger</keyword>
<organism evidence="13 14">
    <name type="scientific">Macrolepiota fuliginosa MF-IS2</name>
    <dbReference type="NCBI Taxonomy" id="1400762"/>
    <lineage>
        <taxon>Eukaryota</taxon>
        <taxon>Fungi</taxon>
        <taxon>Dikarya</taxon>
        <taxon>Basidiomycota</taxon>
        <taxon>Agaricomycotina</taxon>
        <taxon>Agaricomycetes</taxon>
        <taxon>Agaricomycetidae</taxon>
        <taxon>Agaricales</taxon>
        <taxon>Agaricineae</taxon>
        <taxon>Agaricaceae</taxon>
        <taxon>Macrolepiota</taxon>
    </lineage>
</organism>
<comment type="subcellular location">
    <subcellularLocation>
        <location evidence="1">Nucleus</location>
    </subcellularLocation>
</comment>
<dbReference type="SUPFAM" id="SSF56672">
    <property type="entry name" value="DNA/RNA polymerases"/>
    <property type="match status" value="1"/>
</dbReference>
<dbReference type="GO" id="GO:0006281">
    <property type="term" value="P:DNA repair"/>
    <property type="evidence" value="ECO:0007669"/>
    <property type="project" value="UniProtKB-KW"/>
</dbReference>
<dbReference type="GO" id="GO:0003887">
    <property type="term" value="F:DNA-directed DNA polymerase activity"/>
    <property type="evidence" value="ECO:0007669"/>
    <property type="project" value="TreeGrafter"/>
</dbReference>
<keyword evidence="2" id="KW-0808">Transferase</keyword>
<dbReference type="InterPro" id="IPR052230">
    <property type="entry name" value="DNA_polymerase_eta"/>
</dbReference>
<dbReference type="GO" id="GO:0008270">
    <property type="term" value="F:zinc ion binding"/>
    <property type="evidence" value="ECO:0007669"/>
    <property type="project" value="UniProtKB-KW"/>
</dbReference>
<dbReference type="PROSITE" id="PS50173">
    <property type="entry name" value="UMUC"/>
    <property type="match status" value="1"/>
</dbReference>
<dbReference type="AlphaFoldDB" id="A0A9P5XL34"/>
<evidence type="ECO:0000256" key="10">
    <source>
        <dbReference type="SAM" id="MobiDB-lite"/>
    </source>
</evidence>
<dbReference type="FunFam" id="3.40.1170.60:FF:000008">
    <property type="entry name" value="DNA polymerase eta subunit"/>
    <property type="match status" value="1"/>
</dbReference>
<proteinExistence type="predicted"/>
<dbReference type="EMBL" id="MU151061">
    <property type="protein sequence ID" value="KAF9453452.1"/>
    <property type="molecule type" value="Genomic_DNA"/>
</dbReference>
<feature type="domain" description="UmuC" evidence="11">
    <location>
        <begin position="55"/>
        <end position="363"/>
    </location>
</feature>
<evidence type="ECO:0000259" key="11">
    <source>
        <dbReference type="PROSITE" id="PS50173"/>
    </source>
</evidence>
<evidence type="ECO:0000256" key="8">
    <source>
        <dbReference type="ARBA" id="ARBA00023242"/>
    </source>
</evidence>
<dbReference type="GO" id="GO:0003684">
    <property type="term" value="F:damaged DNA binding"/>
    <property type="evidence" value="ECO:0007669"/>
    <property type="project" value="InterPro"/>
</dbReference>
<evidence type="ECO:0000256" key="4">
    <source>
        <dbReference type="ARBA" id="ARBA00022763"/>
    </source>
</evidence>
<dbReference type="Proteomes" id="UP000807342">
    <property type="component" value="Unassembled WGS sequence"/>
</dbReference>
<reference evidence="13" key="1">
    <citation type="submission" date="2020-11" db="EMBL/GenBank/DDBJ databases">
        <authorList>
            <consortium name="DOE Joint Genome Institute"/>
            <person name="Ahrendt S."/>
            <person name="Riley R."/>
            <person name="Andreopoulos W."/>
            <person name="Labutti K."/>
            <person name="Pangilinan J."/>
            <person name="Ruiz-Duenas F.J."/>
            <person name="Barrasa J.M."/>
            <person name="Sanchez-Garcia M."/>
            <person name="Camarero S."/>
            <person name="Miyauchi S."/>
            <person name="Serrano A."/>
            <person name="Linde D."/>
            <person name="Babiker R."/>
            <person name="Drula E."/>
            <person name="Ayuso-Fernandez I."/>
            <person name="Pacheco R."/>
            <person name="Padilla G."/>
            <person name="Ferreira P."/>
            <person name="Barriuso J."/>
            <person name="Kellner H."/>
            <person name="Castanera R."/>
            <person name="Alfaro M."/>
            <person name="Ramirez L."/>
            <person name="Pisabarro A.G."/>
            <person name="Kuo A."/>
            <person name="Tritt A."/>
            <person name="Lipzen A."/>
            <person name="He G."/>
            <person name="Yan M."/>
            <person name="Ng V."/>
            <person name="Cullen D."/>
            <person name="Martin F."/>
            <person name="Rosso M.-N."/>
            <person name="Henrissat B."/>
            <person name="Hibbett D."/>
            <person name="Martinez A.T."/>
            <person name="Grigoriev I.V."/>
        </authorList>
    </citation>
    <scope>NUCLEOTIDE SEQUENCE</scope>
    <source>
        <strain evidence="13">MF-IS2</strain>
    </source>
</reference>
<feature type="compositionally biased region" description="Basic and acidic residues" evidence="10">
    <location>
        <begin position="638"/>
        <end position="647"/>
    </location>
</feature>
<name>A0A9P5XL34_9AGAR</name>
<evidence type="ECO:0000256" key="7">
    <source>
        <dbReference type="ARBA" id="ARBA00023204"/>
    </source>
</evidence>
<dbReference type="GO" id="GO:0005634">
    <property type="term" value="C:nucleus"/>
    <property type="evidence" value="ECO:0007669"/>
    <property type="project" value="UniProtKB-SubCell"/>
</dbReference>
<accession>A0A9P5XL34</accession>
<evidence type="ECO:0000256" key="9">
    <source>
        <dbReference type="ARBA" id="ARBA00044975"/>
    </source>
</evidence>
<keyword evidence="7" id="KW-0234">DNA repair</keyword>
<dbReference type="SUPFAM" id="SSF100879">
    <property type="entry name" value="Lesion bypass DNA polymerase (Y-family), little finger domain"/>
    <property type="match status" value="1"/>
</dbReference>
<keyword evidence="8" id="KW-0539">Nucleus</keyword>
<evidence type="ECO:0000313" key="13">
    <source>
        <dbReference type="EMBL" id="KAF9453452.1"/>
    </source>
</evidence>
<dbReference type="InterPro" id="IPR041298">
    <property type="entry name" value="UBZ3"/>
</dbReference>
<dbReference type="InterPro" id="IPR043128">
    <property type="entry name" value="Rev_trsase/Diguanyl_cyclase"/>
</dbReference>
<evidence type="ECO:0000256" key="1">
    <source>
        <dbReference type="ARBA" id="ARBA00004123"/>
    </source>
</evidence>
<feature type="region of interest" description="Disordered" evidence="10">
    <location>
        <begin position="638"/>
        <end position="680"/>
    </location>
</feature>